<feature type="transmembrane region" description="Helical" evidence="2">
    <location>
        <begin position="33"/>
        <end position="66"/>
    </location>
</feature>
<name>A0A251SJH0_HELAN</name>
<dbReference type="InParanoid" id="A0A251SJH0"/>
<feature type="region of interest" description="Disordered" evidence="1">
    <location>
        <begin position="611"/>
        <end position="638"/>
    </location>
</feature>
<gene>
    <name evidence="4" type="ORF">HannXRQ_Chr14g0451431</name>
</gene>
<feature type="compositionally biased region" description="Low complexity" evidence="1">
    <location>
        <begin position="836"/>
        <end position="845"/>
    </location>
</feature>
<feature type="compositionally biased region" description="Basic residues" evidence="1">
    <location>
        <begin position="1676"/>
        <end position="1687"/>
    </location>
</feature>
<protein>
    <recommendedName>
        <fullName evidence="3">Hydroxyproline O-arabinosyltransferase-like domain-containing protein</fullName>
    </recommendedName>
</protein>
<feature type="region of interest" description="Disordered" evidence="1">
    <location>
        <begin position="1676"/>
        <end position="1707"/>
    </location>
</feature>
<evidence type="ECO:0000256" key="2">
    <source>
        <dbReference type="SAM" id="Phobius"/>
    </source>
</evidence>
<keyword evidence="2" id="KW-0472">Membrane</keyword>
<feature type="transmembrane region" description="Helical" evidence="2">
    <location>
        <begin position="78"/>
        <end position="109"/>
    </location>
</feature>
<dbReference type="STRING" id="4232.A0A251SJH0"/>
<accession>A0A251SJH0</accession>
<feature type="transmembrane region" description="Helical" evidence="2">
    <location>
        <begin position="288"/>
        <end position="315"/>
    </location>
</feature>
<feature type="compositionally biased region" description="Polar residues" evidence="1">
    <location>
        <begin position="851"/>
        <end position="862"/>
    </location>
</feature>
<feature type="transmembrane region" description="Helical" evidence="2">
    <location>
        <begin position="222"/>
        <end position="251"/>
    </location>
</feature>
<proteinExistence type="predicted"/>
<feature type="compositionally biased region" description="Low complexity" evidence="1">
    <location>
        <begin position="562"/>
        <end position="571"/>
    </location>
</feature>
<dbReference type="EMBL" id="CM007903">
    <property type="protein sequence ID" value="OTF98967.1"/>
    <property type="molecule type" value="Genomic_DNA"/>
</dbReference>
<feature type="transmembrane region" description="Helical" evidence="2">
    <location>
        <begin position="7"/>
        <end position="27"/>
    </location>
</feature>
<feature type="transmembrane region" description="Helical" evidence="2">
    <location>
        <begin position="1647"/>
        <end position="1668"/>
    </location>
</feature>
<dbReference type="InterPro" id="IPR040229">
    <property type="entry name" value="At3g27390-like"/>
</dbReference>
<feature type="region of interest" description="Disordered" evidence="1">
    <location>
        <begin position="553"/>
        <end position="598"/>
    </location>
</feature>
<organism evidence="4 5">
    <name type="scientific">Helianthus annuus</name>
    <name type="common">Common sunflower</name>
    <dbReference type="NCBI Taxonomy" id="4232"/>
    <lineage>
        <taxon>Eukaryota</taxon>
        <taxon>Viridiplantae</taxon>
        <taxon>Streptophyta</taxon>
        <taxon>Embryophyta</taxon>
        <taxon>Tracheophyta</taxon>
        <taxon>Spermatophyta</taxon>
        <taxon>Magnoliopsida</taxon>
        <taxon>eudicotyledons</taxon>
        <taxon>Gunneridae</taxon>
        <taxon>Pentapetalae</taxon>
        <taxon>asterids</taxon>
        <taxon>campanulids</taxon>
        <taxon>Asterales</taxon>
        <taxon>Asteraceae</taxon>
        <taxon>Asteroideae</taxon>
        <taxon>Heliantheae alliance</taxon>
        <taxon>Heliantheae</taxon>
        <taxon>Helianthus</taxon>
    </lineage>
</organism>
<sequence length="1707" mass="191819">MDPPRGFLLHLWNFICFLPYFIGLLLVGVLKGVIVAPIVCVIMTVGNSAIVLGLWPAHAVWAYFCILSAKRLGPVMKVVVCILVAPPLALWLVCVVVGSIVGGLAYGFLGPVFGTVKAVGEGKTDKFRHCVTDGVWDTIKWSLTFVRDLMDVCLYSYFSMTDDLRKQDPPGGRIEIRVDGVWDTIKWSLTFVRDLMDVCLYSYFSMTDDLRKQDPPGGRIEIRVVCVPIALVVGLLGFAVDFPVITVIAVLKGPYMLLKGWHRLFHDCIGREGPFLESICVPFAGLAILLWPFAVAGAVLASMLAGIFLGFYAAVVAYQESSFYLGICYIVATLSIYDEYSNDILDMPEGSCFPRPRYRKNAGLQSGSTTPSVSRPLLDSLFQECRRQGEFMVLDGVITVKEIDDAKSGKASGRVISIGLPAYCLFQTLLRSAKANSTGILLEDNVTEINTANRPKDGFYDWFLNPLLVMKDQIKAQNLTDSEAEYLGKLVMLSGDAEKLKNSNIGPPPESELRRAELDALARRLQGITKSISRYPTYRRRFENSIKAISEELDRRDTNRRGSVSGSGSESTFGRRFSNQRSFKTKTSNQEDDQEVERDIDVMLIPRYRKNAGLQSGSTTPSVSRPVSFKNPPSRSSSFTNPMIELKPLVLLDSLFQECRRQGEFMVLDGVITVKEIDDAKSGKASGRVISIGLPAYCLFQTLLRSAKANSTGILLEDNVTEINTANRPKDGFYDWFLNPLLVMKDQIKAQNLTDSEAEYLGKLVMLSGDAEKLKNSNIGPPPESELRRAELDALARRLQGITKSISRYPTYRRRFENSIKAISEELDRRDTNRRGSVSGSGSESTFGRRFSNQRSFKTKTSNQEDDQEVERDIDVISNTPFIISNCHMNDIMMASFLPVLLVFCLINVGSGQEAPYRIHTLFSVECQNYFDWQTVGLVHSFRKARQPGPITRLLSCTDEEKKKYKGMNLAPTFEVPSMSRHPRTGDWYPAINKPAGVVHWLKHSKDAQNVDWVVILDADMIIRGPILPWEIGAEKGRPVAAYYGYLVGCDNILAKLHTKNPELCDKVGGLLAMHIDDLRALAPMWLSKTEEVREDKAHWATNITGDIYGKGWISEMYGYSFGAAEVGLRHKINDNLMIYPGYIPREGVEPILMHYGLPFSVGNWSFSKLEHHEDGIVYDCGRLFPEPPYPRELRAMETDQYKLRGMLLNIECINTLNQGLMLQHAASGCPKPKWSKYLSFLRSKNFNEMTGPKGLTPQSLQIMEIHHEEQHDEYEPAKPDTKIHTLFSTECTPYFDWQTVGLMHSFNLSGQPGNITRLLSCTEEDLKQYKGHDLAPTHYVPSMSRHPLTGDWYPAINKPAAVLHWLNHVKTDAEYIVILDADMILRGPITPWEFKAARGRPVSTPYDYLIGCDNELAKLHTSHPEACDKVGGVIVMHIDDLRKFAILWLHKTEEVRADTAHYGKNITGDIYESGWISEMYGYSFGAAELKLHHVISDKILIYPGYVPEPGVNYRVFHYGLEFSVGNWSFDKANWRTTDMVNRCWAKFPDPPDPSEADQTNVDTLQRDLLSIECGKTLNEALLLHHERRGCGDPNSLGPPDPETVNEDIMASKFDQVDEINHVTSNTSASVVDFSAESNQTFLDFRFWMIFLWGSSVLGVGLVMMVILRGRKGKKRGKGLKNRRRSSHPGFWDNTEQDRTVHGADVA</sequence>
<feature type="domain" description="Hydroxyproline O-arabinosyltransferase-like" evidence="3">
    <location>
        <begin position="1285"/>
        <end position="1557"/>
    </location>
</feature>
<evidence type="ECO:0000259" key="3">
    <source>
        <dbReference type="Pfam" id="PF23452"/>
    </source>
</evidence>
<dbReference type="Pfam" id="PF23452">
    <property type="entry name" value="HPAT"/>
    <property type="match status" value="2"/>
</dbReference>
<keyword evidence="2" id="KW-1133">Transmembrane helix</keyword>
<feature type="compositionally biased region" description="Basic and acidic residues" evidence="1">
    <location>
        <begin position="1696"/>
        <end position="1707"/>
    </location>
</feature>
<dbReference type="Proteomes" id="UP000215914">
    <property type="component" value="Chromosome 14"/>
</dbReference>
<reference evidence="5" key="1">
    <citation type="journal article" date="2017" name="Nature">
        <title>The sunflower genome provides insights into oil metabolism, flowering and Asterid evolution.</title>
        <authorList>
            <person name="Badouin H."/>
            <person name="Gouzy J."/>
            <person name="Grassa C.J."/>
            <person name="Murat F."/>
            <person name="Staton S.E."/>
            <person name="Cottret L."/>
            <person name="Lelandais-Briere C."/>
            <person name="Owens G.L."/>
            <person name="Carrere S."/>
            <person name="Mayjonade B."/>
            <person name="Legrand L."/>
            <person name="Gill N."/>
            <person name="Kane N.C."/>
            <person name="Bowers J.E."/>
            <person name="Hubner S."/>
            <person name="Bellec A."/>
            <person name="Berard A."/>
            <person name="Berges H."/>
            <person name="Blanchet N."/>
            <person name="Boniface M.C."/>
            <person name="Brunel D."/>
            <person name="Catrice O."/>
            <person name="Chaidir N."/>
            <person name="Claudel C."/>
            <person name="Donnadieu C."/>
            <person name="Faraut T."/>
            <person name="Fievet G."/>
            <person name="Helmstetter N."/>
            <person name="King M."/>
            <person name="Knapp S.J."/>
            <person name="Lai Z."/>
            <person name="Le Paslier M.C."/>
            <person name="Lippi Y."/>
            <person name="Lorenzon L."/>
            <person name="Mandel J.R."/>
            <person name="Marage G."/>
            <person name="Marchand G."/>
            <person name="Marquand E."/>
            <person name="Bret-Mestries E."/>
            <person name="Morien E."/>
            <person name="Nambeesan S."/>
            <person name="Nguyen T."/>
            <person name="Pegot-Espagnet P."/>
            <person name="Pouilly N."/>
            <person name="Raftis F."/>
            <person name="Sallet E."/>
            <person name="Schiex T."/>
            <person name="Thomas J."/>
            <person name="Vandecasteele C."/>
            <person name="Vares D."/>
            <person name="Vear F."/>
            <person name="Vautrin S."/>
            <person name="Crespi M."/>
            <person name="Mangin B."/>
            <person name="Burke J.M."/>
            <person name="Salse J."/>
            <person name="Munos S."/>
            <person name="Vincourt P."/>
            <person name="Rieseberg L.H."/>
            <person name="Langlade N.B."/>
        </authorList>
    </citation>
    <scope>NUCLEOTIDE SEQUENCE [LARGE SCALE GENOMIC DNA]</scope>
    <source>
        <strain evidence="5">cv. SF193</strain>
    </source>
</reference>
<feature type="transmembrane region" description="Helical" evidence="2">
    <location>
        <begin position="321"/>
        <end position="337"/>
    </location>
</feature>
<evidence type="ECO:0000256" key="1">
    <source>
        <dbReference type="SAM" id="MobiDB-lite"/>
    </source>
</evidence>
<dbReference type="PANTHER" id="PTHR31133:SF3">
    <property type="entry name" value="TRANSMEMBRANE PROTEIN"/>
    <property type="match status" value="1"/>
</dbReference>
<dbReference type="PANTHER" id="PTHR31133">
    <property type="entry name" value="MEMBRANE PROTEIN"/>
    <property type="match status" value="1"/>
</dbReference>
<dbReference type="InterPro" id="IPR056508">
    <property type="entry name" value="HPAT-like"/>
</dbReference>
<feature type="domain" description="Hydroxyproline O-arabinosyltransferase-like" evidence="3">
    <location>
        <begin position="920"/>
        <end position="1148"/>
    </location>
</feature>
<keyword evidence="5" id="KW-1185">Reference proteome</keyword>
<feature type="compositionally biased region" description="Polar residues" evidence="1">
    <location>
        <begin position="613"/>
        <end position="638"/>
    </location>
</feature>
<feature type="region of interest" description="Disordered" evidence="1">
    <location>
        <begin position="827"/>
        <end position="871"/>
    </location>
</feature>
<feature type="compositionally biased region" description="Polar residues" evidence="1">
    <location>
        <begin position="577"/>
        <end position="588"/>
    </location>
</feature>
<evidence type="ECO:0000313" key="5">
    <source>
        <dbReference type="Proteomes" id="UP000215914"/>
    </source>
</evidence>
<keyword evidence="2" id="KW-0812">Transmembrane</keyword>
<evidence type="ECO:0000313" key="4">
    <source>
        <dbReference type="EMBL" id="OTF98967.1"/>
    </source>
</evidence>